<evidence type="ECO:0000313" key="4">
    <source>
        <dbReference type="Proteomes" id="UP001437256"/>
    </source>
</evidence>
<feature type="region of interest" description="Disordered" evidence="1">
    <location>
        <begin position="488"/>
        <end position="508"/>
    </location>
</feature>
<feature type="compositionally biased region" description="Low complexity" evidence="1">
    <location>
        <begin position="111"/>
        <end position="122"/>
    </location>
</feature>
<feature type="region of interest" description="Disordered" evidence="1">
    <location>
        <begin position="537"/>
        <end position="569"/>
    </location>
</feature>
<evidence type="ECO:0000256" key="1">
    <source>
        <dbReference type="SAM" id="MobiDB-lite"/>
    </source>
</evidence>
<accession>A0ABR3AIJ2</accession>
<gene>
    <name evidence="3" type="ORF">AAF712_000591</name>
</gene>
<feature type="compositionally biased region" description="Polar residues" evidence="1">
    <location>
        <begin position="130"/>
        <end position="145"/>
    </location>
</feature>
<feature type="region of interest" description="Disordered" evidence="1">
    <location>
        <begin position="106"/>
        <end position="155"/>
    </location>
</feature>
<dbReference type="PANTHER" id="PTHR39463">
    <property type="entry name" value="MEDUSA"/>
    <property type="match status" value="1"/>
</dbReference>
<dbReference type="EMBL" id="JBBXMP010000001">
    <property type="protein sequence ID" value="KAL0072828.1"/>
    <property type="molecule type" value="Genomic_DNA"/>
</dbReference>
<feature type="domain" description="DUF7082" evidence="2">
    <location>
        <begin position="218"/>
        <end position="367"/>
    </location>
</feature>
<evidence type="ECO:0000259" key="2">
    <source>
        <dbReference type="Pfam" id="PF23305"/>
    </source>
</evidence>
<dbReference type="PANTHER" id="PTHR39463:SF1">
    <property type="entry name" value="MEDUSA"/>
    <property type="match status" value="1"/>
</dbReference>
<keyword evidence="4" id="KW-1185">Reference proteome</keyword>
<proteinExistence type="predicted"/>
<organism evidence="3 4">
    <name type="scientific">Marasmius tenuissimus</name>
    <dbReference type="NCBI Taxonomy" id="585030"/>
    <lineage>
        <taxon>Eukaryota</taxon>
        <taxon>Fungi</taxon>
        <taxon>Dikarya</taxon>
        <taxon>Basidiomycota</taxon>
        <taxon>Agaricomycotina</taxon>
        <taxon>Agaricomycetes</taxon>
        <taxon>Agaricomycetidae</taxon>
        <taxon>Agaricales</taxon>
        <taxon>Marasmiineae</taxon>
        <taxon>Marasmiaceae</taxon>
        <taxon>Marasmius</taxon>
    </lineage>
</organism>
<feature type="region of interest" description="Disordered" evidence="1">
    <location>
        <begin position="169"/>
        <end position="189"/>
    </location>
</feature>
<evidence type="ECO:0000313" key="3">
    <source>
        <dbReference type="EMBL" id="KAL0072828.1"/>
    </source>
</evidence>
<name>A0ABR3AIJ2_9AGAR</name>
<comment type="caution">
    <text evidence="3">The sequence shown here is derived from an EMBL/GenBank/DDBJ whole genome shotgun (WGS) entry which is preliminary data.</text>
</comment>
<reference evidence="3 4" key="1">
    <citation type="submission" date="2024-05" db="EMBL/GenBank/DDBJ databases">
        <title>A draft genome resource for the thread blight pathogen Marasmius tenuissimus strain MS-2.</title>
        <authorList>
            <person name="Yulfo-Soto G.E."/>
            <person name="Baruah I.K."/>
            <person name="Amoako-Attah I."/>
            <person name="Bukari Y."/>
            <person name="Meinhardt L.W."/>
            <person name="Bailey B.A."/>
            <person name="Cohen S.P."/>
        </authorList>
    </citation>
    <scope>NUCLEOTIDE SEQUENCE [LARGE SCALE GENOMIC DNA]</scope>
    <source>
        <strain evidence="3 4">MS-2</strain>
    </source>
</reference>
<dbReference type="Proteomes" id="UP001437256">
    <property type="component" value="Unassembled WGS sequence"/>
</dbReference>
<sequence>MRKPVLSLNGTFEVVDYSPQEGEGGVPITVRIHFHQDSPNAIFVRLVVGGRPVPTRVEELPGVKFAKWKLHATVPVLDPSSTLESVSLEIQALDQSSHVLDLAKADRSNYPSPNSESGGVSSSHRRQVSLDVSQATPSTTTSNSPVLRRRAATTSGARPIIASHAALASSSNPLTVHSKSRPLKGGGPYRIRANSLARSKLASSKELGANLRPHEPIVTFKKSLLDACLNWDQAEMRAGRRLVRLTKRQNGRETEIDWDPVAQEDYHDSACVISCIFRDETDAFYVTSVDVIYLLERLTDSEFPVEEKNRVRRNLEVLRPTTVSKHKAGFERFFQRIMEFPDPKPRNIEKDLKVFEWRLLGEALQKIFKKYVCSSHLPQRRYAHWACLCLQSWYTQSSPTSSSASLPSEPTEEHPPYQGHLVRYANSQLVPKLAQPTPLIPKFEPSFNDRSILLLSSHEGTPDGGIPHPSKHAFDTLQHYPLYPSDTNPTLSDHSSTHEDSASFNNWADTGAPGDMALESYHTLSGFQLAEAPVSQNTNGIMPHDEPDYHYSYPTESNQYPKETPAYYA</sequence>
<dbReference type="Pfam" id="PF23305">
    <property type="entry name" value="DUF7082"/>
    <property type="match status" value="1"/>
</dbReference>
<dbReference type="InterPro" id="IPR055509">
    <property type="entry name" value="DUF7082"/>
</dbReference>
<protein>
    <recommendedName>
        <fullName evidence="2">DUF7082 domain-containing protein</fullName>
    </recommendedName>
</protein>